<dbReference type="Proteomes" id="UP000316988">
    <property type="component" value="Unassembled WGS sequence"/>
</dbReference>
<keyword evidence="2" id="KW-1133">Transmembrane helix</keyword>
<feature type="transmembrane region" description="Helical" evidence="2">
    <location>
        <begin position="7"/>
        <end position="25"/>
    </location>
</feature>
<name>A0A554S7Y0_9ACTN</name>
<feature type="transmembrane region" description="Helical" evidence="2">
    <location>
        <begin position="72"/>
        <end position="95"/>
    </location>
</feature>
<dbReference type="PROSITE" id="PS51257">
    <property type="entry name" value="PROKAR_LIPOPROTEIN"/>
    <property type="match status" value="1"/>
</dbReference>
<feature type="region of interest" description="Disordered" evidence="1">
    <location>
        <begin position="210"/>
        <end position="238"/>
    </location>
</feature>
<evidence type="ECO:0000256" key="2">
    <source>
        <dbReference type="SAM" id="Phobius"/>
    </source>
</evidence>
<feature type="transmembrane region" description="Helical" evidence="2">
    <location>
        <begin position="101"/>
        <end position="119"/>
    </location>
</feature>
<organism evidence="4 5">
    <name type="scientific">Aeromicrobium piscarium</name>
    <dbReference type="NCBI Taxonomy" id="2590901"/>
    <lineage>
        <taxon>Bacteria</taxon>
        <taxon>Bacillati</taxon>
        <taxon>Actinomycetota</taxon>
        <taxon>Actinomycetes</taxon>
        <taxon>Propionibacteriales</taxon>
        <taxon>Nocardioidaceae</taxon>
        <taxon>Aeromicrobium</taxon>
    </lineage>
</organism>
<reference evidence="4 5" key="1">
    <citation type="submission" date="2019-07" db="EMBL/GenBank/DDBJ databases">
        <authorList>
            <person name="Zhao L.H."/>
        </authorList>
    </citation>
    <scope>NUCLEOTIDE SEQUENCE [LARGE SCALE GENOMIC DNA]</scope>
    <source>
        <strain evidence="4 5">Co35</strain>
    </source>
</reference>
<sequence length="238" mass="25297">MSGRRWVVVIAVAGTVAIGCGAFWLSFMSLTDLALRSGIGSGQAWVWPLIVDGIIVVSTVAVVALDGQSATWYPWALLIGAAAISVTANSLHAIVAAEASVPGLLAAAVAAIPPVVLLASTHLTVILTRPPAGVDYLSDKGHWVEPTELVQSSTAAPPPTGKAPRPAATSGPAGSKRDRRERARELREKGWSNKRIAREFDVHAATVGRWFAREHRENEGPTTDPMESERTVVKEMNR</sequence>
<dbReference type="SUPFAM" id="SSF46689">
    <property type="entry name" value="Homeodomain-like"/>
    <property type="match status" value="1"/>
</dbReference>
<evidence type="ECO:0000259" key="3">
    <source>
        <dbReference type="Pfam" id="PF06056"/>
    </source>
</evidence>
<dbReference type="Pfam" id="PF06056">
    <property type="entry name" value="Terminase_5"/>
    <property type="match status" value="1"/>
</dbReference>
<protein>
    <submittedName>
        <fullName evidence="4">DUF2637 domain-containing protein</fullName>
    </submittedName>
</protein>
<evidence type="ECO:0000313" key="4">
    <source>
        <dbReference type="EMBL" id="TSD62436.1"/>
    </source>
</evidence>
<dbReference type="InterPro" id="IPR009057">
    <property type="entry name" value="Homeodomain-like_sf"/>
</dbReference>
<dbReference type="AlphaFoldDB" id="A0A554S7Y0"/>
<keyword evidence="2" id="KW-0812">Transmembrane</keyword>
<dbReference type="EMBL" id="VLNT01000009">
    <property type="protein sequence ID" value="TSD62436.1"/>
    <property type="molecule type" value="Genomic_DNA"/>
</dbReference>
<dbReference type="InterPro" id="IPR010332">
    <property type="entry name" value="ATPase_terminase-su_N"/>
</dbReference>
<dbReference type="OrthoDB" id="4480597at2"/>
<evidence type="ECO:0000313" key="5">
    <source>
        <dbReference type="Proteomes" id="UP000316988"/>
    </source>
</evidence>
<gene>
    <name evidence="4" type="ORF">FNM00_12485</name>
</gene>
<feature type="domain" description="Terminase ATPase subunit N-terminal" evidence="3">
    <location>
        <begin position="178"/>
        <end position="222"/>
    </location>
</feature>
<dbReference type="Pfam" id="PF10935">
    <property type="entry name" value="DUF2637"/>
    <property type="match status" value="1"/>
</dbReference>
<proteinExistence type="predicted"/>
<feature type="compositionally biased region" description="Basic and acidic residues" evidence="1">
    <location>
        <begin position="227"/>
        <end position="238"/>
    </location>
</feature>
<feature type="transmembrane region" description="Helical" evidence="2">
    <location>
        <begin position="45"/>
        <end position="65"/>
    </location>
</feature>
<dbReference type="InterPro" id="IPR021235">
    <property type="entry name" value="DUF2637"/>
</dbReference>
<dbReference type="Gene3D" id="1.10.10.60">
    <property type="entry name" value="Homeodomain-like"/>
    <property type="match status" value="1"/>
</dbReference>
<keyword evidence="5" id="KW-1185">Reference proteome</keyword>
<feature type="region of interest" description="Disordered" evidence="1">
    <location>
        <begin position="150"/>
        <end position="192"/>
    </location>
</feature>
<keyword evidence="2" id="KW-0472">Membrane</keyword>
<evidence type="ECO:0000256" key="1">
    <source>
        <dbReference type="SAM" id="MobiDB-lite"/>
    </source>
</evidence>
<comment type="caution">
    <text evidence="4">The sequence shown here is derived from an EMBL/GenBank/DDBJ whole genome shotgun (WGS) entry which is preliminary data.</text>
</comment>
<accession>A0A554S7Y0</accession>
<feature type="compositionally biased region" description="Basic and acidic residues" evidence="1">
    <location>
        <begin position="175"/>
        <end position="192"/>
    </location>
</feature>